<dbReference type="InterPro" id="IPR001357">
    <property type="entry name" value="BRCT_dom"/>
</dbReference>
<evidence type="ECO:0000256" key="2">
    <source>
        <dbReference type="ARBA" id="ARBA00013081"/>
    </source>
</evidence>
<dbReference type="OrthoDB" id="10249888at2759"/>
<comment type="catalytic activity">
    <reaction evidence="6">
        <text>O-phospho-L-threonyl-[protein] + H2O = L-threonyl-[protein] + phosphate</text>
        <dbReference type="Rhea" id="RHEA:47004"/>
        <dbReference type="Rhea" id="RHEA-COMP:11060"/>
        <dbReference type="Rhea" id="RHEA-COMP:11605"/>
        <dbReference type="ChEBI" id="CHEBI:15377"/>
        <dbReference type="ChEBI" id="CHEBI:30013"/>
        <dbReference type="ChEBI" id="CHEBI:43474"/>
        <dbReference type="ChEBI" id="CHEBI:61977"/>
        <dbReference type="EC" id="3.1.3.16"/>
    </reaction>
</comment>
<dbReference type="SUPFAM" id="SSF52113">
    <property type="entry name" value="BRCT domain"/>
    <property type="match status" value="1"/>
</dbReference>
<comment type="catalytic activity">
    <reaction evidence="5">
        <text>O-phospho-L-seryl-[protein] + H2O = L-seryl-[protein] + phosphate</text>
        <dbReference type="Rhea" id="RHEA:20629"/>
        <dbReference type="Rhea" id="RHEA-COMP:9863"/>
        <dbReference type="Rhea" id="RHEA-COMP:11604"/>
        <dbReference type="ChEBI" id="CHEBI:15377"/>
        <dbReference type="ChEBI" id="CHEBI:29999"/>
        <dbReference type="ChEBI" id="CHEBI:43474"/>
        <dbReference type="ChEBI" id="CHEBI:83421"/>
        <dbReference type="EC" id="3.1.3.16"/>
    </reaction>
</comment>
<evidence type="ECO:0000256" key="4">
    <source>
        <dbReference type="ARBA" id="ARBA00023242"/>
    </source>
</evidence>
<dbReference type="STRING" id="2094558.A0A314XKZ1"/>
<evidence type="ECO:0000256" key="5">
    <source>
        <dbReference type="ARBA" id="ARBA00047761"/>
    </source>
</evidence>
<evidence type="ECO:0000259" key="7">
    <source>
        <dbReference type="Pfam" id="PF00533"/>
    </source>
</evidence>
<keyword evidence="9" id="KW-1185">Reference proteome</keyword>
<evidence type="ECO:0000256" key="1">
    <source>
        <dbReference type="ARBA" id="ARBA00004123"/>
    </source>
</evidence>
<dbReference type="GO" id="GO:0005634">
    <property type="term" value="C:nucleus"/>
    <property type="evidence" value="ECO:0007669"/>
    <property type="project" value="UniProtKB-SubCell"/>
</dbReference>
<dbReference type="AlphaFoldDB" id="A0A314XKZ1"/>
<keyword evidence="4" id="KW-0539">Nucleus</keyword>
<gene>
    <name evidence="8" type="ORF">Pyn_34342</name>
</gene>
<dbReference type="EMBL" id="PJQY01002334">
    <property type="protein sequence ID" value="PQP94632.1"/>
    <property type="molecule type" value="Genomic_DNA"/>
</dbReference>
<name>A0A314XKZ1_PRUYE</name>
<keyword evidence="3" id="KW-0378">Hydrolase</keyword>
<comment type="subcellular location">
    <subcellularLocation>
        <location evidence="1">Nucleus</location>
    </subcellularLocation>
</comment>
<dbReference type="GO" id="GO:0008420">
    <property type="term" value="F:RNA polymerase II CTD heptapeptide repeat phosphatase activity"/>
    <property type="evidence" value="ECO:0007669"/>
    <property type="project" value="InterPro"/>
</dbReference>
<dbReference type="Gene3D" id="3.40.50.10190">
    <property type="entry name" value="BRCT domain"/>
    <property type="match status" value="1"/>
</dbReference>
<dbReference type="Proteomes" id="UP000250321">
    <property type="component" value="Unassembled WGS sequence"/>
</dbReference>
<accession>A0A314XKZ1</accession>
<evidence type="ECO:0000313" key="8">
    <source>
        <dbReference type="EMBL" id="PQP94632.1"/>
    </source>
</evidence>
<sequence>MMRARRWDFGILIGGEDAVIEKIHQLFFSHSSLDEADVRNILASEQRKILAGCRIVFSRVFPVGEVKPHLHPLWQTAEQFGAVCTNQIDDQVTHVVANSLGTDKVNWALSSGK</sequence>
<dbReference type="PANTHER" id="PTHR23081:SF2">
    <property type="entry name" value="RNA POLYMERASE II C-TERMINAL DOMAIN PHOSPHATASE-LIKE 3"/>
    <property type="match status" value="1"/>
</dbReference>
<organism evidence="8 9">
    <name type="scientific">Prunus yedoensis var. nudiflora</name>
    <dbReference type="NCBI Taxonomy" id="2094558"/>
    <lineage>
        <taxon>Eukaryota</taxon>
        <taxon>Viridiplantae</taxon>
        <taxon>Streptophyta</taxon>
        <taxon>Embryophyta</taxon>
        <taxon>Tracheophyta</taxon>
        <taxon>Spermatophyta</taxon>
        <taxon>Magnoliopsida</taxon>
        <taxon>eudicotyledons</taxon>
        <taxon>Gunneridae</taxon>
        <taxon>Pentapetalae</taxon>
        <taxon>rosids</taxon>
        <taxon>fabids</taxon>
        <taxon>Rosales</taxon>
        <taxon>Rosaceae</taxon>
        <taxon>Amygdaloideae</taxon>
        <taxon>Amygdaleae</taxon>
        <taxon>Prunus</taxon>
    </lineage>
</organism>
<dbReference type="Pfam" id="PF00533">
    <property type="entry name" value="BRCT"/>
    <property type="match status" value="1"/>
</dbReference>
<evidence type="ECO:0000256" key="6">
    <source>
        <dbReference type="ARBA" id="ARBA00048336"/>
    </source>
</evidence>
<dbReference type="EC" id="3.1.3.16" evidence="2"/>
<protein>
    <recommendedName>
        <fullName evidence="2">protein-serine/threonine phosphatase</fullName>
        <ecNumber evidence="2">3.1.3.16</ecNumber>
    </recommendedName>
</protein>
<proteinExistence type="predicted"/>
<dbReference type="InterPro" id="IPR036420">
    <property type="entry name" value="BRCT_dom_sf"/>
</dbReference>
<dbReference type="InterPro" id="IPR039189">
    <property type="entry name" value="Fcp1"/>
</dbReference>
<dbReference type="CDD" id="cd17729">
    <property type="entry name" value="BRCT_CTDP1"/>
    <property type="match status" value="1"/>
</dbReference>
<comment type="caution">
    <text evidence="8">The sequence shown here is derived from an EMBL/GenBank/DDBJ whole genome shotgun (WGS) entry which is preliminary data.</text>
</comment>
<evidence type="ECO:0000256" key="3">
    <source>
        <dbReference type="ARBA" id="ARBA00022801"/>
    </source>
</evidence>
<feature type="domain" description="BRCT" evidence="7">
    <location>
        <begin position="46"/>
        <end position="110"/>
    </location>
</feature>
<evidence type="ECO:0000313" key="9">
    <source>
        <dbReference type="Proteomes" id="UP000250321"/>
    </source>
</evidence>
<dbReference type="PANTHER" id="PTHR23081">
    <property type="entry name" value="RNA POLYMERASE II CTD PHOSPHATASE"/>
    <property type="match status" value="1"/>
</dbReference>
<reference evidence="8 9" key="1">
    <citation type="submission" date="2018-02" db="EMBL/GenBank/DDBJ databases">
        <title>Draft genome of wild Prunus yedoensis var. nudiflora.</title>
        <authorList>
            <person name="Baek S."/>
            <person name="Kim J.-H."/>
            <person name="Choi K."/>
            <person name="Kim G.-B."/>
            <person name="Cho A."/>
            <person name="Jang H."/>
            <person name="Shin C.-H."/>
            <person name="Yu H.-J."/>
            <person name="Mun J.-H."/>
        </authorList>
    </citation>
    <scope>NUCLEOTIDE SEQUENCE [LARGE SCALE GENOMIC DNA]</scope>
    <source>
        <strain evidence="9">cv. Jeju island</strain>
        <tissue evidence="8">Leaf</tissue>
    </source>
</reference>